<evidence type="ECO:0000256" key="6">
    <source>
        <dbReference type="ARBA" id="ARBA00022473"/>
    </source>
</evidence>
<keyword evidence="12" id="KW-0539">Nucleus</keyword>
<feature type="compositionally biased region" description="Low complexity" evidence="13">
    <location>
        <begin position="11"/>
        <end position="27"/>
    </location>
</feature>
<name>A0A118K0F9_CYNCS</name>
<dbReference type="AlphaFoldDB" id="A0A118K0F9"/>
<keyword evidence="16" id="KW-1185">Reference proteome</keyword>
<evidence type="ECO:0000256" key="4">
    <source>
        <dbReference type="ARBA" id="ARBA00004496"/>
    </source>
</evidence>
<keyword evidence="9" id="KW-0256">Endoplasmic reticulum</keyword>
<keyword evidence="11 14" id="KW-0472">Membrane</keyword>
<dbReference type="GO" id="GO:0016020">
    <property type="term" value="C:membrane"/>
    <property type="evidence" value="ECO:0007669"/>
    <property type="project" value="UniProtKB-SubCell"/>
</dbReference>
<keyword evidence="6" id="KW-0217">Developmental protein</keyword>
<keyword evidence="10 14" id="KW-1133">Transmembrane helix</keyword>
<evidence type="ECO:0000256" key="3">
    <source>
        <dbReference type="ARBA" id="ARBA00004240"/>
    </source>
</evidence>
<feature type="transmembrane region" description="Helical" evidence="14">
    <location>
        <begin position="139"/>
        <end position="161"/>
    </location>
</feature>
<dbReference type="GO" id="GO:0005634">
    <property type="term" value="C:nucleus"/>
    <property type="evidence" value="ECO:0007669"/>
    <property type="project" value="UniProtKB-SubCell"/>
</dbReference>
<evidence type="ECO:0000256" key="5">
    <source>
        <dbReference type="ARBA" id="ARBA00006891"/>
    </source>
</evidence>
<comment type="caution">
    <text evidence="15">The sequence shown here is derived from an EMBL/GenBank/DDBJ whole genome shotgun (WGS) entry which is preliminary data.</text>
</comment>
<gene>
    <name evidence="15" type="ORF">Ccrd_021298</name>
</gene>
<evidence type="ECO:0000313" key="15">
    <source>
        <dbReference type="EMBL" id="KVI00451.1"/>
    </source>
</evidence>
<dbReference type="GO" id="GO:0046622">
    <property type="term" value="P:positive regulation of organ growth"/>
    <property type="evidence" value="ECO:0007669"/>
    <property type="project" value="InterPro"/>
</dbReference>
<keyword evidence="8 14" id="KW-0812">Transmembrane</keyword>
<evidence type="ECO:0000256" key="11">
    <source>
        <dbReference type="ARBA" id="ARBA00023136"/>
    </source>
</evidence>
<dbReference type="Proteomes" id="UP000243975">
    <property type="component" value="Unassembled WGS sequence"/>
</dbReference>
<proteinExistence type="inferred from homology"/>
<dbReference type="STRING" id="59895.A0A118K0F9"/>
<dbReference type="GO" id="GO:0009725">
    <property type="term" value="P:response to hormone"/>
    <property type="evidence" value="ECO:0007669"/>
    <property type="project" value="UniProtKB-ARBA"/>
</dbReference>
<dbReference type="EMBL" id="LEKV01003388">
    <property type="protein sequence ID" value="KVI00451.1"/>
    <property type="molecule type" value="Genomic_DNA"/>
</dbReference>
<dbReference type="GO" id="GO:0005783">
    <property type="term" value="C:endoplasmic reticulum"/>
    <property type="evidence" value="ECO:0007669"/>
    <property type="project" value="UniProtKB-SubCell"/>
</dbReference>
<reference evidence="15 16" key="1">
    <citation type="journal article" date="2016" name="Sci. Rep.">
        <title>The genome sequence of the outbreeding globe artichoke constructed de novo incorporating a phase-aware low-pass sequencing strategy of F1 progeny.</title>
        <authorList>
            <person name="Scaglione D."/>
            <person name="Reyes-Chin-Wo S."/>
            <person name="Acquadro A."/>
            <person name="Froenicke L."/>
            <person name="Portis E."/>
            <person name="Beitel C."/>
            <person name="Tirone M."/>
            <person name="Mauro R."/>
            <person name="Lo Monaco A."/>
            <person name="Mauromicale G."/>
            <person name="Faccioli P."/>
            <person name="Cattivelli L."/>
            <person name="Rieseberg L."/>
            <person name="Michelmore R."/>
            <person name="Lanteri S."/>
        </authorList>
    </citation>
    <scope>NUCLEOTIDE SEQUENCE [LARGE SCALE GENOMIC DNA]</scope>
    <source>
        <strain evidence="15">2C</strain>
    </source>
</reference>
<evidence type="ECO:0000256" key="1">
    <source>
        <dbReference type="ARBA" id="ARBA00004123"/>
    </source>
</evidence>
<protein>
    <recommendedName>
        <fullName evidence="17">ARGOS-like protein</fullName>
    </recommendedName>
</protein>
<dbReference type="PANTHER" id="PTHR36023:SF3">
    <property type="entry name" value="ARGOS-LIKE PROTEIN"/>
    <property type="match status" value="1"/>
</dbReference>
<evidence type="ECO:0000256" key="7">
    <source>
        <dbReference type="ARBA" id="ARBA00022490"/>
    </source>
</evidence>
<comment type="similarity">
    <text evidence="5">Belongs to the plant organ size related (OSR) protein family.</text>
</comment>
<dbReference type="InterPro" id="IPR037468">
    <property type="entry name" value="ARGOS/ARL/OSR1"/>
</dbReference>
<evidence type="ECO:0000256" key="10">
    <source>
        <dbReference type="ARBA" id="ARBA00022989"/>
    </source>
</evidence>
<evidence type="ECO:0008006" key="17">
    <source>
        <dbReference type="Google" id="ProtNLM"/>
    </source>
</evidence>
<evidence type="ECO:0000256" key="12">
    <source>
        <dbReference type="ARBA" id="ARBA00023242"/>
    </source>
</evidence>
<comment type="subcellular location">
    <subcellularLocation>
        <location evidence="4">Cytoplasm</location>
    </subcellularLocation>
    <subcellularLocation>
        <location evidence="3">Endoplasmic reticulum</location>
    </subcellularLocation>
    <subcellularLocation>
        <location evidence="2">Membrane</location>
        <topology evidence="2">Multi-pass membrane protein</topology>
    </subcellularLocation>
    <subcellularLocation>
        <location evidence="1">Nucleus</location>
    </subcellularLocation>
</comment>
<feature type="region of interest" description="Disordered" evidence="13">
    <location>
        <begin position="1"/>
        <end position="27"/>
    </location>
</feature>
<keyword evidence="7" id="KW-0963">Cytoplasm</keyword>
<evidence type="ECO:0000256" key="14">
    <source>
        <dbReference type="SAM" id="Phobius"/>
    </source>
</evidence>
<accession>A0A118K0F9</accession>
<evidence type="ECO:0000256" key="9">
    <source>
        <dbReference type="ARBA" id="ARBA00022824"/>
    </source>
</evidence>
<dbReference type="PANTHER" id="PTHR36023">
    <property type="entry name" value="ARGOS-LIKE PROTEIN"/>
    <property type="match status" value="1"/>
</dbReference>
<evidence type="ECO:0000256" key="2">
    <source>
        <dbReference type="ARBA" id="ARBA00004141"/>
    </source>
</evidence>
<dbReference type="Gramene" id="KVI00451">
    <property type="protein sequence ID" value="KVI00451"/>
    <property type="gene ID" value="Ccrd_021298"/>
</dbReference>
<feature type="compositionally biased region" description="Polar residues" evidence="13">
    <location>
        <begin position="1"/>
        <end position="10"/>
    </location>
</feature>
<evidence type="ECO:0000313" key="16">
    <source>
        <dbReference type="Proteomes" id="UP000243975"/>
    </source>
</evidence>
<feature type="transmembrane region" description="Helical" evidence="14">
    <location>
        <begin position="106"/>
        <end position="127"/>
    </location>
</feature>
<evidence type="ECO:0000256" key="13">
    <source>
        <dbReference type="SAM" id="MobiDB-lite"/>
    </source>
</evidence>
<evidence type="ECO:0000256" key="8">
    <source>
        <dbReference type="ARBA" id="ARBA00022692"/>
    </source>
</evidence>
<organism evidence="15 16">
    <name type="scientific">Cynara cardunculus var. scolymus</name>
    <name type="common">Globe artichoke</name>
    <name type="synonym">Cynara scolymus</name>
    <dbReference type="NCBI Taxonomy" id="59895"/>
    <lineage>
        <taxon>Eukaryota</taxon>
        <taxon>Viridiplantae</taxon>
        <taxon>Streptophyta</taxon>
        <taxon>Embryophyta</taxon>
        <taxon>Tracheophyta</taxon>
        <taxon>Spermatophyta</taxon>
        <taxon>Magnoliopsida</taxon>
        <taxon>eudicotyledons</taxon>
        <taxon>Gunneridae</taxon>
        <taxon>Pentapetalae</taxon>
        <taxon>asterids</taxon>
        <taxon>campanulids</taxon>
        <taxon>Asterales</taxon>
        <taxon>Asteraceae</taxon>
        <taxon>Carduoideae</taxon>
        <taxon>Cardueae</taxon>
        <taxon>Carduinae</taxon>
        <taxon>Cynara</taxon>
    </lineage>
</organism>
<sequence>MDFNHKTTPQSRILSSHSSSISSDLSPSLHLPENSIFLSDKRPSSLMEVRRMNMNMKMNPQETGGATMVVQQGRHTAAEHGDRSSLNNNNFGARRMMTVSKPKSRSSYFSIESMVLLVGLAASLLILPLILPPLPPPPLMLLLLPIFIFGVLMVSAFLPSFSNSSTARQKANV</sequence>